<reference evidence="1 2" key="1">
    <citation type="submission" date="2019-04" db="EMBL/GenBank/DDBJ databases">
        <title>Flavobacterium sp. nov. isolated from construction timber.</title>
        <authorList>
            <person name="Lin S.-Y."/>
            <person name="Chang C.-T."/>
            <person name="Young C.-C."/>
        </authorList>
    </citation>
    <scope>NUCLEOTIDE SEQUENCE [LARGE SCALE GENOMIC DNA]</scope>
    <source>
        <strain evidence="1 2">CC-CTC003</strain>
    </source>
</reference>
<dbReference type="OrthoDB" id="935936at2"/>
<dbReference type="EMBL" id="SSNZ01000001">
    <property type="protein sequence ID" value="THF52742.1"/>
    <property type="molecule type" value="Genomic_DNA"/>
</dbReference>
<evidence type="ECO:0000313" key="2">
    <source>
        <dbReference type="Proteomes" id="UP000307507"/>
    </source>
</evidence>
<comment type="caution">
    <text evidence="1">The sequence shown here is derived from an EMBL/GenBank/DDBJ whole genome shotgun (WGS) entry which is preliminary data.</text>
</comment>
<sequence>MTLFSCSKGDSGYKLSGTFINTSYLEQSKIKLLQNISFYSTEITFEKDSILFSNGFETGKLAYSQKGNQYILKEAYQNNGILKNMVLEATSDTTFMLHDTEYTTASTPSVFTKSNTTFESALAKKVIDGSYELLYPERLKNTPVTFSAFTITGLPDYNRYNLCYSGDCMQMITDTINSISLSRPDGHTAIFGWQNGPKQTIELYRISDPIPDSKGGQRITQKAFILKKTGK</sequence>
<protein>
    <recommendedName>
        <fullName evidence="3">Lipoprotein</fullName>
    </recommendedName>
</protein>
<gene>
    <name evidence="1" type="ORF">E6C50_00585</name>
</gene>
<keyword evidence="2" id="KW-1185">Reference proteome</keyword>
<dbReference type="AlphaFoldDB" id="A0A4S4A2W4"/>
<name>A0A4S4A2W4_9FLAO</name>
<proteinExistence type="predicted"/>
<evidence type="ECO:0000313" key="1">
    <source>
        <dbReference type="EMBL" id="THF52742.1"/>
    </source>
</evidence>
<organism evidence="1 2">
    <name type="scientific">Flavobacterium supellecticarium</name>
    <dbReference type="NCBI Taxonomy" id="2565924"/>
    <lineage>
        <taxon>Bacteria</taxon>
        <taxon>Pseudomonadati</taxon>
        <taxon>Bacteroidota</taxon>
        <taxon>Flavobacteriia</taxon>
        <taxon>Flavobacteriales</taxon>
        <taxon>Flavobacteriaceae</taxon>
        <taxon>Flavobacterium</taxon>
    </lineage>
</organism>
<dbReference type="Proteomes" id="UP000307507">
    <property type="component" value="Unassembled WGS sequence"/>
</dbReference>
<accession>A0A4S4A2W4</accession>
<evidence type="ECO:0008006" key="3">
    <source>
        <dbReference type="Google" id="ProtNLM"/>
    </source>
</evidence>